<comment type="caution">
    <text evidence="2">The sequence shown here is derived from an EMBL/GenBank/DDBJ whole genome shotgun (WGS) entry which is preliminary data.</text>
</comment>
<evidence type="ECO:0000313" key="3">
    <source>
        <dbReference type="Proteomes" id="UP001597417"/>
    </source>
</evidence>
<name>A0ABW5G7D8_9PSEU</name>
<evidence type="ECO:0000256" key="1">
    <source>
        <dbReference type="SAM" id="MobiDB-lite"/>
    </source>
</evidence>
<protein>
    <submittedName>
        <fullName evidence="2">Uncharacterized protein</fullName>
    </submittedName>
</protein>
<reference evidence="3" key="1">
    <citation type="journal article" date="2019" name="Int. J. Syst. Evol. Microbiol.">
        <title>The Global Catalogue of Microorganisms (GCM) 10K type strain sequencing project: providing services to taxonomists for standard genome sequencing and annotation.</title>
        <authorList>
            <consortium name="The Broad Institute Genomics Platform"/>
            <consortium name="The Broad Institute Genome Sequencing Center for Infectious Disease"/>
            <person name="Wu L."/>
            <person name="Ma J."/>
        </authorList>
    </citation>
    <scope>NUCLEOTIDE SEQUENCE [LARGE SCALE GENOMIC DNA]</scope>
    <source>
        <strain evidence="3">CGMCC 4.7645</strain>
    </source>
</reference>
<dbReference type="EMBL" id="JBHUKR010000022">
    <property type="protein sequence ID" value="MFD2421637.1"/>
    <property type="molecule type" value="Genomic_DNA"/>
</dbReference>
<gene>
    <name evidence="2" type="ORF">ACFSXZ_35430</name>
</gene>
<evidence type="ECO:0000313" key="2">
    <source>
        <dbReference type="EMBL" id="MFD2421637.1"/>
    </source>
</evidence>
<organism evidence="2 3">
    <name type="scientific">Amycolatopsis pigmentata</name>
    <dbReference type="NCBI Taxonomy" id="450801"/>
    <lineage>
        <taxon>Bacteria</taxon>
        <taxon>Bacillati</taxon>
        <taxon>Actinomycetota</taxon>
        <taxon>Actinomycetes</taxon>
        <taxon>Pseudonocardiales</taxon>
        <taxon>Pseudonocardiaceae</taxon>
        <taxon>Amycolatopsis</taxon>
    </lineage>
</organism>
<proteinExistence type="predicted"/>
<keyword evidence="3" id="KW-1185">Reference proteome</keyword>
<accession>A0ABW5G7D8</accession>
<sequence length="91" mass="10417">MTTIFTFRAERRSGGDPLPTAEEAAKAGRIGWNLRCNRCGMYGARWIPEQRPGWGSLALCDPHGDELEAEFRRHQKALTELRAINFEQENR</sequence>
<dbReference type="Proteomes" id="UP001597417">
    <property type="component" value="Unassembled WGS sequence"/>
</dbReference>
<dbReference type="RefSeq" id="WP_378270331.1">
    <property type="nucleotide sequence ID" value="NZ_JBHUKR010000022.1"/>
</dbReference>
<feature type="region of interest" description="Disordered" evidence="1">
    <location>
        <begin position="1"/>
        <end position="23"/>
    </location>
</feature>